<dbReference type="Pfam" id="PF05193">
    <property type="entry name" value="Peptidase_M16_C"/>
    <property type="match status" value="1"/>
</dbReference>
<proteinExistence type="predicted"/>
<protein>
    <submittedName>
        <fullName evidence="4">Unnamed protein product</fullName>
    </submittedName>
</protein>
<organism evidence="4 5">
    <name type="scientific">Ambrosiozyma monospora</name>
    <name type="common">Yeast</name>
    <name type="synonym">Endomycopsis monosporus</name>
    <dbReference type="NCBI Taxonomy" id="43982"/>
    <lineage>
        <taxon>Eukaryota</taxon>
        <taxon>Fungi</taxon>
        <taxon>Dikarya</taxon>
        <taxon>Ascomycota</taxon>
        <taxon>Saccharomycotina</taxon>
        <taxon>Pichiomycetes</taxon>
        <taxon>Pichiales</taxon>
        <taxon>Pichiaceae</taxon>
        <taxon>Ambrosiozyma</taxon>
    </lineage>
</organism>
<evidence type="ECO:0000259" key="2">
    <source>
        <dbReference type="Pfam" id="PF00675"/>
    </source>
</evidence>
<dbReference type="FunFam" id="3.30.830.10:FF:000015">
    <property type="entry name" value="Putative zinc metalloprotease"/>
    <property type="match status" value="1"/>
</dbReference>
<dbReference type="OrthoDB" id="4953at2759"/>
<dbReference type="Proteomes" id="UP001165063">
    <property type="component" value="Unassembled WGS sequence"/>
</dbReference>
<dbReference type="FunFam" id="3.30.830.10:FF:000031">
    <property type="entry name" value="Putative zinc metalloprotease"/>
    <property type="match status" value="1"/>
</dbReference>
<dbReference type="PANTHER" id="PTHR43016:SF16">
    <property type="entry name" value="METALLOPROTEASE, PUTATIVE (AFU_ORTHOLOGUE AFUA_4G07610)-RELATED"/>
    <property type="match status" value="1"/>
</dbReference>
<feature type="compositionally biased region" description="Acidic residues" evidence="1">
    <location>
        <begin position="1013"/>
        <end position="1038"/>
    </location>
</feature>
<comment type="caution">
    <text evidence="4">The sequence shown here is derived from an EMBL/GenBank/DDBJ whole genome shotgun (WGS) entry which is preliminary data.</text>
</comment>
<feature type="domain" description="Peptidase M16 N-terminal" evidence="2">
    <location>
        <begin position="55"/>
        <end position="141"/>
    </location>
</feature>
<evidence type="ECO:0000256" key="1">
    <source>
        <dbReference type="SAM" id="MobiDB-lite"/>
    </source>
</evidence>
<evidence type="ECO:0000259" key="3">
    <source>
        <dbReference type="Pfam" id="PF05193"/>
    </source>
</evidence>
<dbReference type="InterPro" id="IPR007863">
    <property type="entry name" value="Peptidase_M16_C"/>
</dbReference>
<evidence type="ECO:0000313" key="5">
    <source>
        <dbReference type="Proteomes" id="UP001165063"/>
    </source>
</evidence>
<dbReference type="EMBL" id="BSXU01018839">
    <property type="protein sequence ID" value="GME85750.1"/>
    <property type="molecule type" value="Genomic_DNA"/>
</dbReference>
<accession>A0A9W6WMU3</accession>
<dbReference type="GO" id="GO:0046872">
    <property type="term" value="F:metal ion binding"/>
    <property type="evidence" value="ECO:0007669"/>
    <property type="project" value="InterPro"/>
</dbReference>
<dbReference type="Pfam" id="PF00675">
    <property type="entry name" value="Peptidase_M16"/>
    <property type="match status" value="1"/>
</dbReference>
<gene>
    <name evidence="4" type="ORF">Amon01_001019000</name>
</gene>
<dbReference type="InterPro" id="IPR011249">
    <property type="entry name" value="Metalloenz_LuxS/M16"/>
</dbReference>
<dbReference type="InterPro" id="IPR011765">
    <property type="entry name" value="Pept_M16_N"/>
</dbReference>
<keyword evidence="5" id="KW-1185">Reference proteome</keyword>
<feature type="domain" description="Peptidase M16 C-terminal" evidence="3">
    <location>
        <begin position="193"/>
        <end position="372"/>
    </location>
</feature>
<dbReference type="AlphaFoldDB" id="A0A9W6WMU3"/>
<evidence type="ECO:0000313" key="4">
    <source>
        <dbReference type="EMBL" id="GME85750.1"/>
    </source>
</evidence>
<dbReference type="Gene3D" id="3.30.830.10">
    <property type="entry name" value="Metalloenzyme, LuxS/M16 peptidase-like"/>
    <property type="match status" value="4"/>
</dbReference>
<dbReference type="SUPFAM" id="SSF63411">
    <property type="entry name" value="LuxS/MPP-like metallohydrolase"/>
    <property type="match status" value="4"/>
</dbReference>
<sequence>MVKSFFKLESNFKVEYAPATFKKWRSSRTGLQLTLIEQESPMVNGYFAVGTEILNDSGCPHTLEHLVFMGSKKYPYKGLLDILGNLAFSSTNAWTGTDQTVYTLSSAGWEGFKSLLAIYLDHLVHPTIADEACLTEVHHIDGEAKDKGVVYSEMQGIENQSWFIGALEAQRTLYKNSGYKSETGGLTENLRSLKSDTIRKYHADNYRPENLNIIITGSVDEESLLQIMTEFDSELLELPTIPNKRPFVDSAQDSPLTETVIKTVEFPDKDESSSEVLFSWIGPNVNDFIVDQALSILGSYFTSSSVSLFSKKIIEIENPLSSSADFYTDDYIRTGLNFLFSNVPTEKADSFPEKILELIESHCNEKDLDLKRLRDLVEQTKWKFIFDTEKSSESFSSLAITNFLYGEKENSLELFAKDLTEFDTLIKWDIHQWIQVYKKYLIVNKPCIVISKPSNKLNTKLKEDGKKLIDDRKKELGEEGLKKLADNLKQAQEKNDAPIPKSVIEGFKKPDPSNIHFIKTHAIGTGLNKDIDNDLSNEATKKVLEDTPTDFPLYVNIQDIESNFVTIHLLFSSFEIDEELLPFIHPFKTLFSLPVENDDGTLTSYEDVVKQLKRDTVQSAISTGFLGCFDEFINFKLTVKSENYDKAIQWLTKLLFKTKFTKERVSVAIEKLVNSLPDSKRDGPTMQQSLANNHIFTDRSLTKASDQVSNEDFLRGLMSKIEDGKYDEIEKKLEVFRKQLLKLNNLRVLIIGDVNKLDMPVSSWNKFIKASKQTSKVDAVTEIPQSSKVLSEIGEAKSEKAFILTTPGSESSYMGVTTKIPFEFTSSDSFRITLAAEYLQCVEGPFWRGIRGTGLAYGASIYKEVEIGQLSFYIYRGADIEKSYEVGKEIVEGFISGKTPIDEKMLQGAISSVVFNLTNSQSNYFQSAGRNFLDDVLMKRGPNYSHRLLKELSQITAEDLVYIFKKYFGPLFNSSSSSCYIVCHPSKLDSVEKYFAGLGYKTSVEHATVTEGEVLEDGSEEEDTEFDSDEEETDDENL</sequence>
<reference evidence="4" key="1">
    <citation type="submission" date="2023-04" db="EMBL/GenBank/DDBJ databases">
        <title>Ambrosiozyma monospora NBRC 1965.</title>
        <authorList>
            <person name="Ichikawa N."/>
            <person name="Sato H."/>
            <person name="Tonouchi N."/>
        </authorList>
    </citation>
    <scope>NUCLEOTIDE SEQUENCE</scope>
    <source>
        <strain evidence="4">NBRC 1965</strain>
    </source>
</reference>
<name>A0A9W6WMU3_AMBMO</name>
<feature type="region of interest" description="Disordered" evidence="1">
    <location>
        <begin position="1009"/>
        <end position="1038"/>
    </location>
</feature>
<dbReference type="PANTHER" id="PTHR43016">
    <property type="entry name" value="PRESEQUENCE PROTEASE"/>
    <property type="match status" value="1"/>
</dbReference>